<comment type="caution">
    <text evidence="2">The sequence shown here is derived from an EMBL/GenBank/DDBJ whole genome shotgun (WGS) entry which is preliminary data.</text>
</comment>
<keyword evidence="3" id="KW-1185">Reference proteome</keyword>
<dbReference type="AlphaFoldDB" id="A0A9X1NDD2"/>
<organism evidence="2 3">
    <name type="scientific">Kineosporia babensis</name>
    <dbReference type="NCBI Taxonomy" id="499548"/>
    <lineage>
        <taxon>Bacteria</taxon>
        <taxon>Bacillati</taxon>
        <taxon>Actinomycetota</taxon>
        <taxon>Actinomycetes</taxon>
        <taxon>Kineosporiales</taxon>
        <taxon>Kineosporiaceae</taxon>
        <taxon>Kineosporia</taxon>
    </lineage>
</organism>
<protein>
    <recommendedName>
        <fullName evidence="4">Molecular chaperone</fullName>
    </recommendedName>
</protein>
<gene>
    <name evidence="2" type="ORF">LR394_14075</name>
</gene>
<evidence type="ECO:0000256" key="1">
    <source>
        <dbReference type="SAM" id="MobiDB-lite"/>
    </source>
</evidence>
<proteinExistence type="predicted"/>
<feature type="region of interest" description="Disordered" evidence="1">
    <location>
        <begin position="130"/>
        <end position="173"/>
    </location>
</feature>
<dbReference type="EMBL" id="JAJOMB010000006">
    <property type="protein sequence ID" value="MCD5312035.1"/>
    <property type="molecule type" value="Genomic_DNA"/>
</dbReference>
<dbReference type="Proteomes" id="UP001138997">
    <property type="component" value="Unassembled WGS sequence"/>
</dbReference>
<accession>A0A9X1NDD2</accession>
<name>A0A9X1NDD2_9ACTN</name>
<dbReference type="InterPro" id="IPR043129">
    <property type="entry name" value="ATPase_NBD"/>
</dbReference>
<feature type="region of interest" description="Disordered" evidence="1">
    <location>
        <begin position="1097"/>
        <end position="1129"/>
    </location>
</feature>
<evidence type="ECO:0000313" key="2">
    <source>
        <dbReference type="EMBL" id="MCD5312035.1"/>
    </source>
</evidence>
<feature type="compositionally biased region" description="Low complexity" evidence="1">
    <location>
        <begin position="136"/>
        <end position="158"/>
    </location>
</feature>
<reference evidence="2" key="1">
    <citation type="submission" date="2021-11" db="EMBL/GenBank/DDBJ databases">
        <title>Streptomyces corallinus and Kineosporia corallina sp. nov., two new coral-derived marine actinobacteria.</title>
        <authorList>
            <person name="Buangrab K."/>
            <person name="Sutthacheep M."/>
            <person name="Yeemin T."/>
            <person name="Harunari E."/>
            <person name="Igarashi Y."/>
            <person name="Sripreechasak P."/>
            <person name="Kanchanasin P."/>
            <person name="Tanasupawat S."/>
            <person name="Phongsopitanun W."/>
        </authorList>
    </citation>
    <scope>NUCLEOTIDE SEQUENCE</scope>
    <source>
        <strain evidence="2">JCM 31032</strain>
    </source>
</reference>
<dbReference type="RefSeq" id="WP_231441843.1">
    <property type="nucleotide sequence ID" value="NZ_JAJOMB010000006.1"/>
</dbReference>
<evidence type="ECO:0000313" key="3">
    <source>
        <dbReference type="Proteomes" id="UP001138997"/>
    </source>
</evidence>
<evidence type="ECO:0008006" key="4">
    <source>
        <dbReference type="Google" id="ProtNLM"/>
    </source>
</evidence>
<dbReference type="SUPFAM" id="SSF53067">
    <property type="entry name" value="Actin-like ATPase domain"/>
    <property type="match status" value="1"/>
</dbReference>
<sequence>MALEIGFSSPNLSAGSDPQQGLQLPMIAGRVCLPDLTLTTTDGRAAYLDHLAVTGAGESATATALAESWQASDRAINPVLRIPATWTAVAGPGPVELSIVVSYREQDIAGNWLRPEMTPPARRTVRVAWGPGGAAGKPATPEPAEATTATQNETAASEPESVPDPSVGTARPSTEVHHGIAAIDFGTTACTVTLWDEQHARQPVLPESQAQLLRDETIALLSAKGPLTLNGAWEQLTQRVAATVQPSGGDLQSLVAALSRGTTSNSNLLQETLKALESQSQYTARPSLRAWLTESLHRMYAQTLAAPAPEHWQLWLVPFGVKDEPQVPATVSVSRTSKKVEQVGQPIDDPDGEKVVLPSLKRHFGRDEAREVAELGLATDEVIAEAIGWLIGRTNEFILGTEGLDHHRLNRVVCTYPTAMPGAARRRLQQLVASAAGVNEVNIRYDEAIAAGFYFLMRDIGSDRELGIEALWARMRPTENPGVRTENLLVVDIGGGTTDIALFTMNLQDATPHLADVPPHRSGRYYRISPELRGSNGWANRGGDYLTLCVFHLLKATVADALLRSYPQEATDAGHWLDERMKQLSKIGEWWDDQSSRYRPGSLIEAEFTHLKDNLWKKGSITGPAHRAVVEQVVPTRWRDASEEPAAQRRRSAFNQLWRLAEAAKIGPLGNGRDYTVPQPELASLIGFLTGQTLTADVGRLRTEPLGATTFAEVAGVLLKKLANLAAALVNGRFEGSPQRIDRLVLTGRASSLDLVREVFGEVFAESAARHGLIEWDPTALQVDQRGAKSATSIGAVWAERMRLLSRRPENAEDVARAGNLEIRVEVDNVFQTLPATFTVTRSSSYETVFQANQEFEVESGDRRRLEYPLKSVPRVLNIHRKIDGDDPMLWGSFDPAQTARNEGYEPAIPSPDAKESDDLWLARIQSRVEINPHLELTLHLWNVGDNPALSGPAQVVDGPATPLTAEKPTNLLDLARRLRVRIGNADDRLGRVVFPGDGELTWTHVFAESENPKSPLRRGLVSSQPLPRAGSEGWQFFLTSLADREPGQPGERVDERVASPAVAVLNGATGWYASLDEAGQLRVHPGKPRYLKASSLREMDDNPGAVFSTPMSARGGEDESSDPFNGLQ</sequence>
<dbReference type="Gene3D" id="3.30.420.40">
    <property type="match status" value="2"/>
</dbReference>